<dbReference type="Proteomes" id="UP000092565">
    <property type="component" value="Chromosome"/>
</dbReference>
<name>A0A1B0ZRH4_9RHOB</name>
<organism evidence="1 2">
    <name type="scientific">Phaeobacter gallaeciensis</name>
    <dbReference type="NCBI Taxonomy" id="60890"/>
    <lineage>
        <taxon>Bacteria</taxon>
        <taxon>Pseudomonadati</taxon>
        <taxon>Pseudomonadota</taxon>
        <taxon>Alphaproteobacteria</taxon>
        <taxon>Rhodobacterales</taxon>
        <taxon>Roseobacteraceae</taxon>
        <taxon>Phaeobacter</taxon>
    </lineage>
</organism>
<dbReference type="AlphaFoldDB" id="A0A1B0ZRH4"/>
<accession>A0A1B0ZRH4</accession>
<gene>
    <name evidence="1" type="ORF">JL2886_01865</name>
</gene>
<protein>
    <submittedName>
        <fullName evidence="1">Uncharacterized protein</fullName>
    </submittedName>
</protein>
<sequence length="79" mass="9074">MPLFQLVSRICVRESASILPYFCTLAGNHSRVLKENPPPGRVFGPELVPEYINRCLLFQHLVGRYTRFRGSGWVNRKPS</sequence>
<evidence type="ECO:0000313" key="2">
    <source>
        <dbReference type="Proteomes" id="UP000092565"/>
    </source>
</evidence>
<keyword evidence="2" id="KW-1185">Reference proteome</keyword>
<dbReference type="EMBL" id="CP015124">
    <property type="protein sequence ID" value="ANP36773.1"/>
    <property type="molecule type" value="Genomic_DNA"/>
</dbReference>
<proteinExistence type="predicted"/>
<reference evidence="1 2" key="1">
    <citation type="submission" date="2016-04" db="EMBL/GenBank/DDBJ databases">
        <authorList>
            <person name="Evans L.H."/>
            <person name="Alamgir A."/>
            <person name="Owens N."/>
            <person name="Weber N.D."/>
            <person name="Virtaneva K."/>
            <person name="Barbian K."/>
            <person name="Babar A."/>
            <person name="Rosenke K."/>
        </authorList>
    </citation>
    <scope>NUCLEOTIDE SEQUENCE [LARGE SCALE GENOMIC DNA]</scope>
    <source>
        <strain evidence="1 2">JL2886</strain>
    </source>
</reference>
<evidence type="ECO:0000313" key="1">
    <source>
        <dbReference type="EMBL" id="ANP36773.1"/>
    </source>
</evidence>